<proteinExistence type="predicted"/>
<evidence type="ECO:0000313" key="5">
    <source>
        <dbReference type="Proteomes" id="UP001589896"/>
    </source>
</evidence>
<dbReference type="InterPro" id="IPR000182">
    <property type="entry name" value="GNAT_dom"/>
</dbReference>
<dbReference type="PANTHER" id="PTHR43626:SF4">
    <property type="entry name" value="GCN5-RELATED N-ACETYLTRANSFERASE 2, CHLOROPLASTIC"/>
    <property type="match status" value="1"/>
</dbReference>
<evidence type="ECO:0000256" key="1">
    <source>
        <dbReference type="ARBA" id="ARBA00022679"/>
    </source>
</evidence>
<dbReference type="EMBL" id="JBHLTG010000006">
    <property type="protein sequence ID" value="MFC0680813.1"/>
    <property type="molecule type" value="Genomic_DNA"/>
</dbReference>
<accession>A0ABV6RY41</accession>
<comment type="caution">
    <text evidence="4">The sequence shown here is derived from an EMBL/GenBank/DDBJ whole genome shotgun (WGS) entry which is preliminary data.</text>
</comment>
<dbReference type="PANTHER" id="PTHR43626">
    <property type="entry name" value="ACYL-COA N-ACYLTRANSFERASE"/>
    <property type="match status" value="1"/>
</dbReference>
<dbReference type="CDD" id="cd04301">
    <property type="entry name" value="NAT_SF"/>
    <property type="match status" value="1"/>
</dbReference>
<sequence>MTTGLKLAELSVDNLPAAVKLRVAEGQERFVAPVVESIAEAYVNPTAWPRVILDGDTVVGFVMANFDPDHEIEAFRAGIWRLNVAADAQGRGVGRFAVEQVEREARARGVRRITVLWERGEGGPEPFYLKCGFVPTGEELFGEVVGAKELAP</sequence>
<keyword evidence="1 4" id="KW-0808">Transferase</keyword>
<keyword evidence="2 4" id="KW-0012">Acyltransferase</keyword>
<protein>
    <submittedName>
        <fullName evidence="4">GNAT family N-acetyltransferase</fullName>
        <ecNumber evidence="4">2.3.-.-</ecNumber>
    </submittedName>
</protein>
<dbReference type="GO" id="GO:0016746">
    <property type="term" value="F:acyltransferase activity"/>
    <property type="evidence" value="ECO:0007669"/>
    <property type="project" value="UniProtKB-KW"/>
</dbReference>
<evidence type="ECO:0000256" key="2">
    <source>
        <dbReference type="ARBA" id="ARBA00023315"/>
    </source>
</evidence>
<organism evidence="4 5">
    <name type="scientific">Lysobacter korlensis</name>
    <dbReference type="NCBI Taxonomy" id="553636"/>
    <lineage>
        <taxon>Bacteria</taxon>
        <taxon>Pseudomonadati</taxon>
        <taxon>Pseudomonadota</taxon>
        <taxon>Gammaproteobacteria</taxon>
        <taxon>Lysobacterales</taxon>
        <taxon>Lysobacteraceae</taxon>
        <taxon>Lysobacter</taxon>
    </lineage>
</organism>
<dbReference type="Gene3D" id="3.40.630.30">
    <property type="match status" value="1"/>
</dbReference>
<name>A0ABV6RY41_9GAMM</name>
<dbReference type="PROSITE" id="PS51186">
    <property type="entry name" value="GNAT"/>
    <property type="match status" value="1"/>
</dbReference>
<dbReference type="InterPro" id="IPR016181">
    <property type="entry name" value="Acyl_CoA_acyltransferase"/>
</dbReference>
<dbReference type="Proteomes" id="UP001589896">
    <property type="component" value="Unassembled WGS sequence"/>
</dbReference>
<gene>
    <name evidence="4" type="ORF">ACFFGH_23530</name>
</gene>
<dbReference type="InterPro" id="IPR045039">
    <property type="entry name" value="NSI-like"/>
</dbReference>
<feature type="domain" description="N-acetyltransferase" evidence="3">
    <location>
        <begin position="5"/>
        <end position="151"/>
    </location>
</feature>
<keyword evidence="5" id="KW-1185">Reference proteome</keyword>
<dbReference type="RefSeq" id="WP_386672886.1">
    <property type="nucleotide sequence ID" value="NZ_JBHLTG010000006.1"/>
</dbReference>
<dbReference type="Pfam" id="PF00583">
    <property type="entry name" value="Acetyltransf_1"/>
    <property type="match status" value="1"/>
</dbReference>
<reference evidence="4 5" key="1">
    <citation type="submission" date="2024-09" db="EMBL/GenBank/DDBJ databases">
        <authorList>
            <person name="Sun Q."/>
            <person name="Mori K."/>
        </authorList>
    </citation>
    <scope>NUCLEOTIDE SEQUENCE [LARGE SCALE GENOMIC DNA]</scope>
    <source>
        <strain evidence="4 5">KCTC 23076</strain>
    </source>
</reference>
<evidence type="ECO:0000259" key="3">
    <source>
        <dbReference type="PROSITE" id="PS51186"/>
    </source>
</evidence>
<dbReference type="EC" id="2.3.-.-" evidence="4"/>
<evidence type="ECO:0000313" key="4">
    <source>
        <dbReference type="EMBL" id="MFC0680813.1"/>
    </source>
</evidence>
<dbReference type="SUPFAM" id="SSF55729">
    <property type="entry name" value="Acyl-CoA N-acyltransferases (Nat)"/>
    <property type="match status" value="1"/>
</dbReference>